<dbReference type="STRING" id="262209.AWH69_12500"/>
<evidence type="ECO:0000313" key="3">
    <source>
        <dbReference type="Proteomes" id="UP000076976"/>
    </source>
</evidence>
<feature type="transmembrane region" description="Helical" evidence="1">
    <location>
        <begin position="257"/>
        <end position="278"/>
    </location>
</feature>
<keyword evidence="3" id="KW-1185">Reference proteome</keyword>
<dbReference type="Proteomes" id="UP000076976">
    <property type="component" value="Unassembled WGS sequence"/>
</dbReference>
<keyword evidence="1" id="KW-1133">Transmembrane helix</keyword>
<dbReference type="EMBL" id="LQZG01000003">
    <property type="protein sequence ID" value="OAB87168.1"/>
    <property type="molecule type" value="Genomic_DNA"/>
</dbReference>
<feature type="transmembrane region" description="Helical" evidence="1">
    <location>
        <begin position="127"/>
        <end position="149"/>
    </location>
</feature>
<proteinExistence type="predicted"/>
<protein>
    <recommendedName>
        <fullName evidence="4">YfhO family protein</fullName>
    </recommendedName>
</protein>
<feature type="transmembrane region" description="Helical" evidence="1">
    <location>
        <begin position="332"/>
        <end position="352"/>
    </location>
</feature>
<feature type="transmembrane region" description="Helical" evidence="1">
    <location>
        <begin position="290"/>
        <end position="312"/>
    </location>
</feature>
<accession>A0A176QBY5</accession>
<feature type="transmembrane region" description="Helical" evidence="1">
    <location>
        <begin position="7"/>
        <end position="28"/>
    </location>
</feature>
<feature type="transmembrane region" description="Helical" evidence="1">
    <location>
        <begin position="161"/>
        <end position="184"/>
    </location>
</feature>
<feature type="transmembrane region" description="Helical" evidence="1">
    <location>
        <begin position="359"/>
        <end position="378"/>
    </location>
</feature>
<keyword evidence="1" id="KW-0812">Transmembrane</keyword>
<reference evidence="2 3" key="1">
    <citation type="submission" date="2016-01" db="EMBL/GenBank/DDBJ databases">
        <title>Janibacter melonis strain CD11_4 genome sequencing and assembly.</title>
        <authorList>
            <person name="Nair G.R."/>
            <person name="Kaur G."/>
            <person name="Chander A.M."/>
            <person name="Mayilraj S."/>
        </authorList>
    </citation>
    <scope>NUCLEOTIDE SEQUENCE [LARGE SCALE GENOMIC DNA]</scope>
    <source>
        <strain evidence="2 3">CD11-4</strain>
    </source>
</reference>
<feature type="transmembrane region" description="Helical" evidence="1">
    <location>
        <begin position="79"/>
        <end position="96"/>
    </location>
</feature>
<evidence type="ECO:0000256" key="1">
    <source>
        <dbReference type="SAM" id="Phobius"/>
    </source>
</evidence>
<feature type="transmembrane region" description="Helical" evidence="1">
    <location>
        <begin position="532"/>
        <end position="552"/>
    </location>
</feature>
<dbReference type="AlphaFoldDB" id="A0A176QBY5"/>
<organism evidence="2 3">
    <name type="scientific">Janibacter melonis</name>
    <dbReference type="NCBI Taxonomy" id="262209"/>
    <lineage>
        <taxon>Bacteria</taxon>
        <taxon>Bacillati</taxon>
        <taxon>Actinomycetota</taxon>
        <taxon>Actinomycetes</taxon>
        <taxon>Micrococcales</taxon>
        <taxon>Intrasporangiaceae</taxon>
        <taxon>Janibacter</taxon>
    </lineage>
</organism>
<comment type="caution">
    <text evidence="2">The sequence shown here is derived from an EMBL/GenBank/DDBJ whole genome shotgun (WGS) entry which is preliminary data.</text>
</comment>
<keyword evidence="1" id="KW-0472">Membrane</keyword>
<evidence type="ECO:0000313" key="2">
    <source>
        <dbReference type="EMBL" id="OAB87168.1"/>
    </source>
</evidence>
<name>A0A176QBY5_9MICO</name>
<gene>
    <name evidence="2" type="ORF">AWH69_12500</name>
</gene>
<sequence>MGLGRHLARLPVAVLGFAVVLVLTWPLISRRGYPLSRDMVITPNLPLSAESLGLSSSAPRAVPLDAAVAVLDSLVGGELLARVAVVGGLVAVVAAAGRASASYLVPAQAFCVVFAVWNPFVVERLALGQWALLLGYAGVWGCVATALGPGPHARGHKVGPWLALGALTPTGSLLTGCAAVILFWRSPDRGLVRALAGLAQLPWVVPAFVGGASVLSDPAGVSAFSAREERPGGIVWTLVGLGGTWDRLSVPLSRSGWLGHATSCLVFAALVAMLLVLVRERRRPHGWAALTVLAAAGLALASISSFSWGRAFAEMLVVQVPGGGLLRDSQKWLAWFVVPAVLATTKTVDLLLSWVRQKAPVLLMTAVSVSIALPVILLPDAASVVWRTVDPVEYPTDFAHVDAALRADPADVVSLPWRAYRQLGWGSGRPTYDPASRWFDVRVVTSSDLSVDQTTIAGEDLRAAKVAEVLARDVSSWDEGLSGQGVGYVLMYVDDPAAVHDLPHSDLVYRGESLALWRLTSDMRPVDSPAAVVVWGLSILDVAVGLTLLAGGGRTVLLRPRRGTTTQSS</sequence>
<evidence type="ECO:0008006" key="4">
    <source>
        <dbReference type="Google" id="ProtNLM"/>
    </source>
</evidence>